<feature type="chain" id="PRO_5036931252" description="Peptidase M60 domain-containing protein" evidence="4">
    <location>
        <begin position="35"/>
        <end position="821"/>
    </location>
</feature>
<protein>
    <recommendedName>
        <fullName evidence="9">Peptidase M60 domain-containing protein</fullName>
    </recommendedName>
</protein>
<keyword evidence="2" id="KW-0624">Polysaccharide degradation</keyword>
<dbReference type="CDD" id="cd00063">
    <property type="entry name" value="FN3"/>
    <property type="match status" value="1"/>
</dbReference>
<dbReference type="Gene3D" id="1.10.390.30">
    <property type="entry name" value="Peptidase M60, enhancin-like domain 3"/>
    <property type="match status" value="1"/>
</dbReference>
<dbReference type="InterPro" id="IPR035992">
    <property type="entry name" value="Ricin_B-like_lectins"/>
</dbReference>
<dbReference type="InterPro" id="IPR036116">
    <property type="entry name" value="FN3_sf"/>
</dbReference>
<dbReference type="Pfam" id="PF17291">
    <property type="entry name" value="M60-like_N"/>
    <property type="match status" value="1"/>
</dbReference>
<feature type="domain" description="Peptidase M60" evidence="6">
    <location>
        <begin position="457"/>
        <end position="747"/>
    </location>
</feature>
<keyword evidence="1" id="KW-0326">Glycosidase</keyword>
<dbReference type="InterPro" id="IPR013783">
    <property type="entry name" value="Ig-like_fold"/>
</dbReference>
<dbReference type="PROSITE" id="PS51723">
    <property type="entry name" value="PEPTIDASE_M60"/>
    <property type="match status" value="1"/>
</dbReference>
<feature type="region of interest" description="Disordered" evidence="3">
    <location>
        <begin position="305"/>
        <end position="327"/>
    </location>
</feature>
<evidence type="ECO:0000259" key="5">
    <source>
        <dbReference type="PROSITE" id="PS50853"/>
    </source>
</evidence>
<evidence type="ECO:0000256" key="3">
    <source>
        <dbReference type="SAM" id="MobiDB-lite"/>
    </source>
</evidence>
<evidence type="ECO:0000256" key="2">
    <source>
        <dbReference type="ARBA" id="ARBA00023326"/>
    </source>
</evidence>
<dbReference type="PROSITE" id="PS50231">
    <property type="entry name" value="RICIN_B_LECTIN"/>
    <property type="match status" value="2"/>
</dbReference>
<evidence type="ECO:0000259" key="6">
    <source>
        <dbReference type="PROSITE" id="PS51723"/>
    </source>
</evidence>
<reference evidence="7" key="2">
    <citation type="submission" date="2020-09" db="EMBL/GenBank/DDBJ databases">
        <authorList>
            <person name="Sun Q."/>
            <person name="Ohkuma M."/>
        </authorList>
    </citation>
    <scope>NUCLEOTIDE SEQUENCE</scope>
    <source>
        <strain evidence="7">JCM 4637</strain>
    </source>
</reference>
<evidence type="ECO:0000313" key="7">
    <source>
        <dbReference type="EMBL" id="GHD14833.1"/>
    </source>
</evidence>
<feature type="signal peptide" evidence="4">
    <location>
        <begin position="1"/>
        <end position="34"/>
    </location>
</feature>
<dbReference type="PROSITE" id="PS50853">
    <property type="entry name" value="FN3"/>
    <property type="match status" value="1"/>
</dbReference>
<dbReference type="Gene3D" id="3.40.390.80">
    <property type="entry name" value="Peptidase M60, enhancin-like domain 2"/>
    <property type="match status" value="1"/>
</dbReference>
<dbReference type="SUPFAM" id="SSF49265">
    <property type="entry name" value="Fibronectin type III"/>
    <property type="match status" value="1"/>
</dbReference>
<dbReference type="InterPro" id="IPR035423">
    <property type="entry name" value="M60-like_N"/>
</dbReference>
<dbReference type="Pfam" id="PF13402">
    <property type="entry name" value="Peptidase_M60"/>
    <property type="match status" value="1"/>
</dbReference>
<dbReference type="SMART" id="SM00060">
    <property type="entry name" value="FN3"/>
    <property type="match status" value="1"/>
</dbReference>
<proteinExistence type="predicted"/>
<evidence type="ECO:0000313" key="8">
    <source>
        <dbReference type="Proteomes" id="UP000638353"/>
    </source>
</evidence>
<dbReference type="GO" id="GO:0016798">
    <property type="term" value="F:hydrolase activity, acting on glycosyl bonds"/>
    <property type="evidence" value="ECO:0007669"/>
    <property type="project" value="UniProtKB-KW"/>
</dbReference>
<dbReference type="Gene3D" id="2.60.40.10">
    <property type="entry name" value="Immunoglobulins"/>
    <property type="match status" value="1"/>
</dbReference>
<dbReference type="AlphaFoldDB" id="A0A918X6Q5"/>
<keyword evidence="1" id="KW-0378">Hydrolase</keyword>
<dbReference type="SUPFAM" id="SSF50370">
    <property type="entry name" value="Ricin B-like lectins"/>
    <property type="match status" value="2"/>
</dbReference>
<name>A0A918X6Q5_9ACTN</name>
<feature type="domain" description="Fibronectin type-III" evidence="5">
    <location>
        <begin position="328"/>
        <end position="414"/>
    </location>
</feature>
<evidence type="ECO:0008006" key="9">
    <source>
        <dbReference type="Google" id="ProtNLM"/>
    </source>
</evidence>
<dbReference type="Gene3D" id="2.80.10.50">
    <property type="match status" value="1"/>
</dbReference>
<sequence>MLLTPQGPVRRVSRLLPPLCALVLAAAATGPVRAAPPSASAAGWSELRVFGTQCLTADDGGRTWLASCRSTLGEPTPQTQRWRFDAATGVIGSAVPDGSGRPQELSVPGGAKAARSTRTVLVPAAQAQGGWTYGPERRLAWAGTSMVLDYHTSDDYPALYSAGTGDNQKWEFTPAAEEAAAPRPHDAATELRVDGRCLTLAGYAVPNEAVTVEPCASEAGQVTPFGQRWVVADGRVLTAEAPYRVLGIEDGGGGAPVARLVDDGSDRMRWQYDAQTGALRWAADPSRALDHARNSSYAGLYRYHGDTNQQWKPHPPRTSPHPTVPPAAPGEVRATALTPTSARLTWAAPGEGARPASYAVYRDGGRIATTAGTSYTDAGVGPGGKYRYRVTALSADGTESAPGAAGTLEATACPVSTEAPDLALPAPVRGTPYTVTLTGHPSAEAEQERLGLNLAPSDVRPTGLHLPPGGTLNVAVGAGAAQGALRVRIGPPVAWPAPVARAHPLTSPGTTQITDRRGGMVYLAFDGPDSARVTVTLSGDAEPVPVFRLGRTTAAQWRAELAAGTSRYAELTGGRTLVTLSRETAARHAEAGPDALLRHLECARALEDRAAGLDGSTPQHAPGVFPYHYVEVERRIGSAFAADAYMGFQYDSSPWIADSAQAGWGVWHEQGHKRQQRAVQPSALTEVSVNVFSLAVQKAFQQRSRLVTEPVYDRALKKVGTPGVEFEKTFDAFERLVMLQQLTLQYGDDFWPRAQRSLREHPMQGSDRWRNLAVLTSRVAGQDLTAFYAAWGVPLTDEARKEMAALGLPAPSVSPAVLRER</sequence>
<dbReference type="InterPro" id="IPR031161">
    <property type="entry name" value="Peptidase_M60_dom"/>
</dbReference>
<dbReference type="InterPro" id="IPR003961">
    <property type="entry name" value="FN3_dom"/>
</dbReference>
<keyword evidence="4" id="KW-0732">Signal</keyword>
<accession>A0A918X6Q5</accession>
<dbReference type="GO" id="GO:0000272">
    <property type="term" value="P:polysaccharide catabolic process"/>
    <property type="evidence" value="ECO:0007669"/>
    <property type="project" value="UniProtKB-KW"/>
</dbReference>
<comment type="caution">
    <text evidence="7">The sequence shown here is derived from an EMBL/GenBank/DDBJ whole genome shotgun (WGS) entry which is preliminary data.</text>
</comment>
<gene>
    <name evidence="7" type="ORF">GCM10010334_74300</name>
</gene>
<organism evidence="7 8">
    <name type="scientific">Streptomyces finlayi</name>
    <dbReference type="NCBI Taxonomy" id="67296"/>
    <lineage>
        <taxon>Bacteria</taxon>
        <taxon>Bacillati</taxon>
        <taxon>Actinomycetota</taxon>
        <taxon>Actinomycetes</taxon>
        <taxon>Kitasatosporales</taxon>
        <taxon>Streptomycetaceae</taxon>
        <taxon>Streptomyces</taxon>
    </lineage>
</organism>
<keyword evidence="2" id="KW-0119">Carbohydrate metabolism</keyword>
<dbReference type="Proteomes" id="UP000638353">
    <property type="component" value="Unassembled WGS sequence"/>
</dbReference>
<reference evidence="7" key="1">
    <citation type="journal article" date="2014" name="Int. J. Syst. Evol. Microbiol.">
        <title>Complete genome sequence of Corynebacterium casei LMG S-19264T (=DSM 44701T), isolated from a smear-ripened cheese.</title>
        <authorList>
            <consortium name="US DOE Joint Genome Institute (JGI-PGF)"/>
            <person name="Walter F."/>
            <person name="Albersmeier A."/>
            <person name="Kalinowski J."/>
            <person name="Ruckert C."/>
        </authorList>
    </citation>
    <scope>NUCLEOTIDE SEQUENCE</scope>
    <source>
        <strain evidence="7">JCM 4637</strain>
    </source>
</reference>
<dbReference type="InterPro" id="IPR042279">
    <property type="entry name" value="Pep_M60_3"/>
</dbReference>
<evidence type="ECO:0000256" key="1">
    <source>
        <dbReference type="ARBA" id="ARBA00023295"/>
    </source>
</evidence>
<dbReference type="RefSeq" id="WP_189826481.1">
    <property type="nucleotide sequence ID" value="NZ_BMVC01000022.1"/>
</dbReference>
<feature type="compositionally biased region" description="Pro residues" evidence="3">
    <location>
        <begin position="316"/>
        <end position="327"/>
    </location>
</feature>
<dbReference type="EMBL" id="BMVC01000022">
    <property type="protein sequence ID" value="GHD14833.1"/>
    <property type="molecule type" value="Genomic_DNA"/>
</dbReference>
<evidence type="ECO:0000256" key="4">
    <source>
        <dbReference type="SAM" id="SignalP"/>
    </source>
</evidence>
<dbReference type="SMART" id="SM01276">
    <property type="entry name" value="M60-like"/>
    <property type="match status" value="1"/>
</dbReference>
<dbReference type="Gene3D" id="2.60.120.1250">
    <property type="entry name" value="Peptidase M60, enhancin-like domain 1"/>
    <property type="match status" value="1"/>
</dbReference>
<dbReference type="Pfam" id="PF00041">
    <property type="entry name" value="fn3"/>
    <property type="match status" value="1"/>
</dbReference>